<comment type="caution">
    <text evidence="2">The sequence shown here is derived from an EMBL/GenBank/DDBJ whole genome shotgun (WGS) entry which is preliminary data.</text>
</comment>
<feature type="compositionally biased region" description="Basic and acidic residues" evidence="1">
    <location>
        <begin position="40"/>
        <end position="60"/>
    </location>
</feature>
<evidence type="ECO:0000313" key="2">
    <source>
        <dbReference type="EMBL" id="MCI21613.1"/>
    </source>
</evidence>
<name>A0A392QB64_9FABA</name>
<dbReference type="AlphaFoldDB" id="A0A392QB64"/>
<reference evidence="2 3" key="1">
    <citation type="journal article" date="2018" name="Front. Plant Sci.">
        <title>Red Clover (Trifolium pratense) and Zigzag Clover (T. medium) - A Picture of Genomic Similarities and Differences.</title>
        <authorList>
            <person name="Dluhosova J."/>
            <person name="Istvanek J."/>
            <person name="Nedelnik J."/>
            <person name="Repkova J."/>
        </authorList>
    </citation>
    <scope>NUCLEOTIDE SEQUENCE [LARGE SCALE GENOMIC DNA]</scope>
    <source>
        <strain evidence="3">cv. 10/8</strain>
        <tissue evidence="2">Leaf</tissue>
    </source>
</reference>
<organism evidence="2 3">
    <name type="scientific">Trifolium medium</name>
    <dbReference type="NCBI Taxonomy" id="97028"/>
    <lineage>
        <taxon>Eukaryota</taxon>
        <taxon>Viridiplantae</taxon>
        <taxon>Streptophyta</taxon>
        <taxon>Embryophyta</taxon>
        <taxon>Tracheophyta</taxon>
        <taxon>Spermatophyta</taxon>
        <taxon>Magnoliopsida</taxon>
        <taxon>eudicotyledons</taxon>
        <taxon>Gunneridae</taxon>
        <taxon>Pentapetalae</taxon>
        <taxon>rosids</taxon>
        <taxon>fabids</taxon>
        <taxon>Fabales</taxon>
        <taxon>Fabaceae</taxon>
        <taxon>Papilionoideae</taxon>
        <taxon>50 kb inversion clade</taxon>
        <taxon>NPAAA clade</taxon>
        <taxon>Hologalegina</taxon>
        <taxon>IRL clade</taxon>
        <taxon>Trifolieae</taxon>
        <taxon>Trifolium</taxon>
    </lineage>
</organism>
<sequence>MTNDETLIAHARKNAHGSHVENNISVALMEEDTNKVTLHNTREDYNRATHELEDREDMNSTRKLGHSHVGSTHAPRPPDIVTGSLKSNPILQRIPINDQVLNKKGDIHHGNLDEMEIVIETPSAVQ</sequence>
<evidence type="ECO:0000313" key="3">
    <source>
        <dbReference type="Proteomes" id="UP000265520"/>
    </source>
</evidence>
<feature type="region of interest" description="Disordered" evidence="1">
    <location>
        <begin position="40"/>
        <end position="86"/>
    </location>
</feature>
<accession>A0A392QB64</accession>
<proteinExistence type="predicted"/>
<protein>
    <submittedName>
        <fullName evidence="2">Uncharacterized protein</fullName>
    </submittedName>
</protein>
<dbReference type="Proteomes" id="UP000265520">
    <property type="component" value="Unassembled WGS sequence"/>
</dbReference>
<feature type="non-terminal residue" evidence="2">
    <location>
        <position position="126"/>
    </location>
</feature>
<dbReference type="EMBL" id="LXQA010125848">
    <property type="protein sequence ID" value="MCI21613.1"/>
    <property type="molecule type" value="Genomic_DNA"/>
</dbReference>
<keyword evidence="3" id="KW-1185">Reference proteome</keyword>
<evidence type="ECO:0000256" key="1">
    <source>
        <dbReference type="SAM" id="MobiDB-lite"/>
    </source>
</evidence>